<name>T2SZX9_HELPX</name>
<dbReference type="Proteomes" id="UP000015645">
    <property type="component" value="Unassembled WGS sequence"/>
</dbReference>
<protein>
    <submittedName>
        <fullName evidence="1">Uncharacterized protein</fullName>
    </submittedName>
</protein>
<proteinExistence type="predicted"/>
<dbReference type="PATRIC" id="fig|1337391.3.peg.636"/>
<sequence>MLITKAYLMFFKKWVLVNRFIVLDLIIIFLKDKGGGYFVPFPPLRNNAFKKLSLD</sequence>
<evidence type="ECO:0000313" key="2">
    <source>
        <dbReference type="Proteomes" id="UP000015645"/>
    </source>
</evidence>
<organism evidence="1 2">
    <name type="scientific">Helicobacter pylori PZ5024</name>
    <dbReference type="NCBI Taxonomy" id="1337391"/>
    <lineage>
        <taxon>Bacteria</taxon>
        <taxon>Pseudomonadati</taxon>
        <taxon>Campylobacterota</taxon>
        <taxon>Epsilonproteobacteria</taxon>
        <taxon>Campylobacterales</taxon>
        <taxon>Helicobacteraceae</taxon>
        <taxon>Helicobacter</taxon>
    </lineage>
</organism>
<reference evidence="1 2" key="1">
    <citation type="journal article" date="2013" name="Genome Announc.">
        <title>Draft Genome Sequences of Helicobacter pylori Strains Isolated from Regions of Low and High Gastric Cancer Risk in Colombia.</title>
        <authorList>
            <person name="Sheh A."/>
            <person name="Piazuelo M.B."/>
            <person name="Wilson K.T."/>
            <person name="Correa P."/>
            <person name="Fox J.G."/>
        </authorList>
    </citation>
    <scope>NUCLEOTIDE SEQUENCE [LARGE SCALE GENOMIC DNA]</scope>
    <source>
        <strain evidence="1 2">PZ5024</strain>
    </source>
</reference>
<dbReference type="AlphaFoldDB" id="T2SZX9"/>
<comment type="caution">
    <text evidence="1">The sequence shown here is derived from an EMBL/GenBank/DDBJ whole genome shotgun (WGS) entry which is preliminary data.</text>
</comment>
<accession>T2SZX9</accession>
<gene>
    <name evidence="1" type="ORF">L931_02925</name>
</gene>
<dbReference type="EMBL" id="ASYS01000129">
    <property type="protein sequence ID" value="EQD98177.1"/>
    <property type="molecule type" value="Genomic_DNA"/>
</dbReference>
<evidence type="ECO:0000313" key="1">
    <source>
        <dbReference type="EMBL" id="EQD98177.1"/>
    </source>
</evidence>